<proteinExistence type="predicted"/>
<dbReference type="RefSeq" id="WP_162084009.1">
    <property type="nucleotide sequence ID" value="NZ_AP021881.1"/>
</dbReference>
<keyword evidence="2" id="KW-0812">Transmembrane</keyword>
<dbReference type="AlphaFoldDB" id="A0A809RE36"/>
<evidence type="ECO:0000313" key="4">
    <source>
        <dbReference type="Proteomes" id="UP000463939"/>
    </source>
</evidence>
<evidence type="ECO:0000256" key="2">
    <source>
        <dbReference type="SAM" id="Phobius"/>
    </source>
</evidence>
<organism evidence="3 4">
    <name type="scientific">Sulfuriferula nivalis</name>
    <dbReference type="NCBI Taxonomy" id="2675298"/>
    <lineage>
        <taxon>Bacteria</taxon>
        <taxon>Pseudomonadati</taxon>
        <taxon>Pseudomonadota</taxon>
        <taxon>Betaproteobacteria</taxon>
        <taxon>Nitrosomonadales</taxon>
        <taxon>Sulfuricellaceae</taxon>
        <taxon>Sulfuriferula</taxon>
    </lineage>
</organism>
<name>A0A809RE36_9PROT</name>
<keyword evidence="2" id="KW-1133">Transmembrane helix</keyword>
<feature type="compositionally biased region" description="Low complexity" evidence="1">
    <location>
        <begin position="78"/>
        <end position="95"/>
    </location>
</feature>
<feature type="region of interest" description="Disordered" evidence="1">
    <location>
        <begin position="1"/>
        <end position="40"/>
    </location>
</feature>
<feature type="compositionally biased region" description="Polar residues" evidence="1">
    <location>
        <begin position="147"/>
        <end position="161"/>
    </location>
</feature>
<feature type="compositionally biased region" description="Basic and acidic residues" evidence="1">
    <location>
        <begin position="165"/>
        <end position="180"/>
    </location>
</feature>
<gene>
    <name evidence="3" type="ORF">SFSGTM_07470</name>
</gene>
<feature type="region of interest" description="Disordered" evidence="1">
    <location>
        <begin position="74"/>
        <end position="95"/>
    </location>
</feature>
<feature type="compositionally biased region" description="Basic and acidic residues" evidence="1">
    <location>
        <begin position="215"/>
        <end position="228"/>
    </location>
</feature>
<protein>
    <submittedName>
        <fullName evidence="3">Uncharacterized protein</fullName>
    </submittedName>
</protein>
<evidence type="ECO:0000313" key="3">
    <source>
        <dbReference type="EMBL" id="BBP00039.1"/>
    </source>
</evidence>
<keyword evidence="4" id="KW-1185">Reference proteome</keyword>
<keyword evidence="2" id="KW-0472">Membrane</keyword>
<sequence>MTKPSLQPSLLDNTDTYQAKKTGPSLLASLSNSTTPPPPKKRSHAWLWFVLLPLILISMVVAAAIIITDRVTTPASTNTPVNTKPAAAPAVAAKPEPAPIQAATIINDAVTNNPHDRLTNALAGPQTISSTAPTTQTVPTKMMAANPASSAPIKSTISPAATKTAMDKRHDNEPDDRDVKLLTALVASSPIAREEPAKAHPSKTKHNTTKTQPAPKDDSRDVVERRPGDSTASLLARCKKLGMIEGELCRWRICSDRWDTDPVCKVNAHVKSSTPDNPAQ</sequence>
<dbReference type="KEGG" id="sniv:SFSGTM_07470"/>
<dbReference type="Proteomes" id="UP000463939">
    <property type="component" value="Chromosome"/>
</dbReference>
<feature type="region of interest" description="Disordered" evidence="1">
    <location>
        <begin position="146"/>
        <end position="230"/>
    </location>
</feature>
<feature type="compositionally biased region" description="Polar residues" evidence="1">
    <location>
        <begin position="1"/>
        <end position="19"/>
    </location>
</feature>
<evidence type="ECO:0000256" key="1">
    <source>
        <dbReference type="SAM" id="MobiDB-lite"/>
    </source>
</evidence>
<reference evidence="4" key="1">
    <citation type="submission" date="2019-11" db="EMBL/GenBank/DDBJ databases">
        <title>Isolation and characterization of a novel species in the genus Sulfuriferula.</title>
        <authorList>
            <person name="Mochizuki J."/>
            <person name="Kojima H."/>
            <person name="Fukui M."/>
        </authorList>
    </citation>
    <scope>NUCLEOTIDE SEQUENCE [LARGE SCALE GENOMIC DNA]</scope>
    <source>
        <strain evidence="4">SGTM</strain>
    </source>
</reference>
<feature type="transmembrane region" description="Helical" evidence="2">
    <location>
        <begin position="45"/>
        <end position="67"/>
    </location>
</feature>
<dbReference type="EMBL" id="AP021881">
    <property type="protein sequence ID" value="BBP00039.1"/>
    <property type="molecule type" value="Genomic_DNA"/>
</dbReference>
<accession>A0A809RE36</accession>